<evidence type="ECO:0000259" key="2">
    <source>
        <dbReference type="PROSITE" id="PS50113"/>
    </source>
</evidence>
<gene>
    <name evidence="4" type="ORF">GTQ48_05345</name>
</gene>
<dbReference type="Pfam" id="PF00990">
    <property type="entry name" value="GGDEF"/>
    <property type="match status" value="1"/>
</dbReference>
<dbReference type="InterPro" id="IPR043128">
    <property type="entry name" value="Rev_trsase/Diguanyl_cyclase"/>
</dbReference>
<dbReference type="PANTHER" id="PTHR44757">
    <property type="entry name" value="DIGUANYLATE CYCLASE DGCP"/>
    <property type="match status" value="1"/>
</dbReference>
<dbReference type="Proteomes" id="UP000471381">
    <property type="component" value="Unassembled WGS sequence"/>
</dbReference>
<dbReference type="AlphaFoldDB" id="A0A6N9TFX3"/>
<keyword evidence="5" id="KW-1185">Reference proteome</keyword>
<dbReference type="CDD" id="cd01949">
    <property type="entry name" value="GGDEF"/>
    <property type="match status" value="1"/>
</dbReference>
<dbReference type="InterPro" id="IPR035965">
    <property type="entry name" value="PAS-like_dom_sf"/>
</dbReference>
<protein>
    <submittedName>
        <fullName evidence="4">Diguanylate cyclase</fullName>
    </submittedName>
</protein>
<dbReference type="EMBL" id="JAAAWO010000003">
    <property type="protein sequence ID" value="NDW14955.1"/>
    <property type="molecule type" value="Genomic_DNA"/>
</dbReference>
<dbReference type="PROSITE" id="PS50887">
    <property type="entry name" value="GGDEF"/>
    <property type="match status" value="1"/>
</dbReference>
<feature type="domain" description="GGDEF" evidence="3">
    <location>
        <begin position="292"/>
        <end position="425"/>
    </location>
</feature>
<dbReference type="RefSeq" id="WP_163105515.1">
    <property type="nucleotide sequence ID" value="NZ_JAAAWO010000003.1"/>
</dbReference>
<dbReference type="InterPro" id="IPR000160">
    <property type="entry name" value="GGDEF_dom"/>
</dbReference>
<dbReference type="NCBIfam" id="TIGR00254">
    <property type="entry name" value="GGDEF"/>
    <property type="match status" value="1"/>
</dbReference>
<evidence type="ECO:0000313" key="4">
    <source>
        <dbReference type="EMBL" id="NDW14955.1"/>
    </source>
</evidence>
<dbReference type="Gene3D" id="3.30.450.20">
    <property type="entry name" value="PAS domain"/>
    <property type="match status" value="2"/>
</dbReference>
<dbReference type="PROSITE" id="PS50112">
    <property type="entry name" value="PAS"/>
    <property type="match status" value="1"/>
</dbReference>
<dbReference type="SMART" id="SM00091">
    <property type="entry name" value="PAS"/>
    <property type="match status" value="2"/>
</dbReference>
<dbReference type="Pfam" id="PF08447">
    <property type="entry name" value="PAS_3"/>
    <property type="match status" value="1"/>
</dbReference>
<dbReference type="Gene3D" id="3.30.70.270">
    <property type="match status" value="1"/>
</dbReference>
<dbReference type="InterPro" id="IPR013655">
    <property type="entry name" value="PAS_fold_3"/>
</dbReference>
<dbReference type="InterPro" id="IPR000700">
    <property type="entry name" value="PAS-assoc_C"/>
</dbReference>
<dbReference type="PANTHER" id="PTHR44757:SF2">
    <property type="entry name" value="BIOFILM ARCHITECTURE MAINTENANCE PROTEIN MBAA"/>
    <property type="match status" value="1"/>
</dbReference>
<dbReference type="Pfam" id="PF13426">
    <property type="entry name" value="PAS_9"/>
    <property type="match status" value="1"/>
</dbReference>
<feature type="domain" description="PAS" evidence="1">
    <location>
        <begin position="125"/>
        <end position="195"/>
    </location>
</feature>
<accession>A0A6N9TFX3</accession>
<dbReference type="SMART" id="SM00086">
    <property type="entry name" value="PAC"/>
    <property type="match status" value="2"/>
</dbReference>
<dbReference type="SMART" id="SM00267">
    <property type="entry name" value="GGDEF"/>
    <property type="match status" value="1"/>
</dbReference>
<proteinExistence type="predicted"/>
<comment type="caution">
    <text evidence="4">The sequence shown here is derived from an EMBL/GenBank/DDBJ whole genome shotgun (WGS) entry which is preliminary data.</text>
</comment>
<dbReference type="NCBIfam" id="TIGR00229">
    <property type="entry name" value="sensory_box"/>
    <property type="match status" value="2"/>
</dbReference>
<dbReference type="InterPro" id="IPR052155">
    <property type="entry name" value="Biofilm_reg_signaling"/>
</dbReference>
<dbReference type="PROSITE" id="PS50113">
    <property type="entry name" value="PAC"/>
    <property type="match status" value="2"/>
</dbReference>
<dbReference type="CDD" id="cd00130">
    <property type="entry name" value="PAS"/>
    <property type="match status" value="2"/>
</dbReference>
<sequence>MIDKTFEFCAVGLAHVSPHGTFIKVNQKLCDFLGYERHILKNMTFQEITVAEYLNTDLSNLEQLLAGKIDSYAMEKQYLRKDGVAVWGKLTVSLVRDANDNPDFFISVVEDIDDKKRIEGELFQVEALFSKIVNEFSSRTFIWVASPDFKKMHYLNDGYQSIFGRSEYELYAKPLAFIDHVHEDDKAKVIEVFNQRPLKSWELQYRIYDVSGQIRYLHDRGSLIYDSKEQQTLILGAADDITKEKEQQQALEQAVNELAFLSQTDPLTGLINRREIFEQLSKEIERMKRDRHVSTLVYIDLNEFKQINDNYGHQVGDKALQVFSEKMQALLRDTDRMGRIGGDEFVVLLYGTKEKEVERFFARIDELAFVVLAQDNISIPIRYTVGWKEWSDELSSVQEWLDAADHAMYTIKKKPHGNEVVQINKQSYTRPHK</sequence>
<dbReference type="InterPro" id="IPR001610">
    <property type="entry name" value="PAC"/>
</dbReference>
<evidence type="ECO:0000259" key="1">
    <source>
        <dbReference type="PROSITE" id="PS50112"/>
    </source>
</evidence>
<organism evidence="4 5">
    <name type="scientific">Alteromonas genovensis</name>
    <dbReference type="NCBI Taxonomy" id="471225"/>
    <lineage>
        <taxon>Bacteria</taxon>
        <taxon>Pseudomonadati</taxon>
        <taxon>Pseudomonadota</taxon>
        <taxon>Gammaproteobacteria</taxon>
        <taxon>Alteromonadales</taxon>
        <taxon>Alteromonadaceae</taxon>
        <taxon>Alteromonas/Salinimonas group</taxon>
        <taxon>Alteromonas</taxon>
    </lineage>
</organism>
<feature type="domain" description="PAC" evidence="2">
    <location>
        <begin position="72"/>
        <end position="124"/>
    </location>
</feature>
<dbReference type="SUPFAM" id="SSF55785">
    <property type="entry name" value="PYP-like sensor domain (PAS domain)"/>
    <property type="match status" value="2"/>
</dbReference>
<reference evidence="4 5" key="1">
    <citation type="submission" date="2020-01" db="EMBL/GenBank/DDBJ databases">
        <title>Genomes of bacteria type strains.</title>
        <authorList>
            <person name="Chen J."/>
            <person name="Zhu S."/>
            <person name="Yang J."/>
        </authorList>
    </citation>
    <scope>NUCLEOTIDE SEQUENCE [LARGE SCALE GENOMIC DNA]</scope>
    <source>
        <strain evidence="4 5">LMG 24078</strain>
    </source>
</reference>
<dbReference type="InterPro" id="IPR000014">
    <property type="entry name" value="PAS"/>
</dbReference>
<feature type="domain" description="PAC" evidence="2">
    <location>
        <begin position="201"/>
        <end position="253"/>
    </location>
</feature>
<name>A0A6N9TFX3_9ALTE</name>
<evidence type="ECO:0000313" key="5">
    <source>
        <dbReference type="Proteomes" id="UP000471381"/>
    </source>
</evidence>
<dbReference type="SUPFAM" id="SSF55073">
    <property type="entry name" value="Nucleotide cyclase"/>
    <property type="match status" value="1"/>
</dbReference>
<dbReference type="InterPro" id="IPR029787">
    <property type="entry name" value="Nucleotide_cyclase"/>
</dbReference>
<evidence type="ECO:0000259" key="3">
    <source>
        <dbReference type="PROSITE" id="PS50887"/>
    </source>
</evidence>